<sequence length="64" mass="6994">MAEHEKVLRHGLQHPPGGHVRSASRDDDSREPEEGGLLTSPAFWIGGVLCLLTWVSVLAFLGFL</sequence>
<feature type="transmembrane region" description="Helical" evidence="2">
    <location>
        <begin position="42"/>
        <end position="63"/>
    </location>
</feature>
<evidence type="ECO:0000256" key="2">
    <source>
        <dbReference type="SAM" id="Phobius"/>
    </source>
</evidence>
<evidence type="ECO:0000313" key="3">
    <source>
        <dbReference type="EMBL" id="MBL0394118.1"/>
    </source>
</evidence>
<reference evidence="3 4" key="1">
    <citation type="journal article" date="2017" name="Int. J. Syst. Evol. Microbiol.">
        <title>Ramlibacter monticola sp. nov., isolated from forest soil.</title>
        <authorList>
            <person name="Chaudhary D.K."/>
            <person name="Kim J."/>
        </authorList>
    </citation>
    <scope>NUCLEOTIDE SEQUENCE [LARGE SCALE GENOMIC DNA]</scope>
    <source>
        <strain evidence="3 4">KACC 19175</strain>
    </source>
</reference>
<dbReference type="Proteomes" id="UP000599109">
    <property type="component" value="Unassembled WGS sequence"/>
</dbReference>
<keyword evidence="4" id="KW-1185">Reference proteome</keyword>
<name>A0A936Z331_9BURK</name>
<gene>
    <name evidence="3" type="ORF">JJ685_23465</name>
</gene>
<dbReference type="RefSeq" id="WP_201676785.1">
    <property type="nucleotide sequence ID" value="NZ_JAEQNE010000007.1"/>
</dbReference>
<proteinExistence type="predicted"/>
<organism evidence="3 4">
    <name type="scientific">Ramlibacter monticola</name>
    <dbReference type="NCBI Taxonomy" id="1926872"/>
    <lineage>
        <taxon>Bacteria</taxon>
        <taxon>Pseudomonadati</taxon>
        <taxon>Pseudomonadota</taxon>
        <taxon>Betaproteobacteria</taxon>
        <taxon>Burkholderiales</taxon>
        <taxon>Comamonadaceae</taxon>
        <taxon>Ramlibacter</taxon>
    </lineage>
</organism>
<protein>
    <submittedName>
        <fullName evidence="3">Uncharacterized protein</fullName>
    </submittedName>
</protein>
<keyword evidence="2" id="KW-0812">Transmembrane</keyword>
<feature type="region of interest" description="Disordered" evidence="1">
    <location>
        <begin position="1"/>
        <end position="39"/>
    </location>
</feature>
<dbReference type="AlphaFoldDB" id="A0A936Z331"/>
<comment type="caution">
    <text evidence="3">The sequence shown here is derived from an EMBL/GenBank/DDBJ whole genome shotgun (WGS) entry which is preliminary data.</text>
</comment>
<dbReference type="EMBL" id="JAEQNE010000007">
    <property type="protein sequence ID" value="MBL0394118.1"/>
    <property type="molecule type" value="Genomic_DNA"/>
</dbReference>
<evidence type="ECO:0000256" key="1">
    <source>
        <dbReference type="SAM" id="MobiDB-lite"/>
    </source>
</evidence>
<keyword evidence="2" id="KW-1133">Transmembrane helix</keyword>
<evidence type="ECO:0000313" key="4">
    <source>
        <dbReference type="Proteomes" id="UP000599109"/>
    </source>
</evidence>
<accession>A0A936Z331</accession>
<keyword evidence="2" id="KW-0472">Membrane</keyword>